<dbReference type="EMBL" id="FNAQ01000001">
    <property type="protein sequence ID" value="SDD73006.1"/>
    <property type="molecule type" value="Genomic_DNA"/>
</dbReference>
<dbReference type="AlphaFoldDB" id="A0A1G6X6Q8"/>
<dbReference type="GO" id="GO:0009055">
    <property type="term" value="F:electron transfer activity"/>
    <property type="evidence" value="ECO:0007669"/>
    <property type="project" value="InterPro"/>
</dbReference>
<dbReference type="InterPro" id="IPR051829">
    <property type="entry name" value="Multiheme_Cytochr_ET"/>
</dbReference>
<reference evidence="8" key="1">
    <citation type="submission" date="2016-10" db="EMBL/GenBank/DDBJ databases">
        <authorList>
            <person name="Varghese N."/>
            <person name="Submissions S."/>
        </authorList>
    </citation>
    <scope>NUCLEOTIDE SEQUENCE [LARGE SCALE GENOMIC DNA]</scope>
    <source>
        <strain evidence="8">DSM 8987</strain>
    </source>
</reference>
<dbReference type="GO" id="GO:0020037">
    <property type="term" value="F:heme binding"/>
    <property type="evidence" value="ECO:0007669"/>
    <property type="project" value="InterPro"/>
</dbReference>
<dbReference type="PROSITE" id="PS51257">
    <property type="entry name" value="PROKAR_LIPOPROTEIN"/>
    <property type="match status" value="1"/>
</dbReference>
<dbReference type="OrthoDB" id="5477228at2"/>
<dbReference type="RefSeq" id="WP_092075288.1">
    <property type="nucleotide sequence ID" value="NZ_FNAQ01000001.1"/>
</dbReference>
<keyword evidence="3 4" id="KW-0408">Iron</keyword>
<evidence type="ECO:0000256" key="2">
    <source>
        <dbReference type="ARBA" id="ARBA00022729"/>
    </source>
</evidence>
<sequence length="708" mass="73779">MHSPWLRLFLTTLAAATLAGCGSSGGSGGSAVTPSTEPVLQASGITNCTQCHSTQNQAFLAGRHANLNGSPTGPHEPAAAGEPFSCGNCHNATLDAINMPAAYGLSVRDVVACEACHGNGSAHRGIGPIPTPRPGVAECARCHAEVSAETGELVALRSRSGHSPGALNVVPDYLDSGHAAEPRDRSTRSETIGCNRCHSDEGARLYRGLTTVAAITATNGRGAEPLGEENISPIQCRTCHDVHATGGDQLLMAASADGSAQYNTCSHCHADNAALDYHFDHFDDNGLMDRSIRDTHFDDPTTAKLLEGYVLRTQAATACADCHNVHHGDNSINEQWARSAHGGHLLDVKEAEGPDAAAGSATADGWVHYPWESDARQGCQRCHTATGVANYLDDPDGYNAANNDFSHLADWNGTSGSPQAEMLYCWGCHSNAGAGTLRDPGAIALKSTGGTAVTYQGAPVVLPDIANSNVCVACHGGAGNMDSSMSSRFVGHHAPAGGTLFSAVTHMGFEFPGQSYANPSYFAHDSLDLEIVDILDHDTVVGQQVSGAGPCAACHMSSSEAHRFSVVEKNATGEITALTATNCIGCHDGSHGAALEAGSAAAAAFLEEESEGYQQAGMVLGAYLANSLPNFLGTTINNTTADLLATYAFQNQKLPTEEPGGYAHNRMYVKRLLFDSIDYLDNGVLDGTININAVSYPAAAHWLGSSRP</sequence>
<dbReference type="SUPFAM" id="SSF48695">
    <property type="entry name" value="Multiheme cytochromes"/>
    <property type="match status" value="2"/>
</dbReference>
<feature type="chain" id="PRO_5017312076" evidence="5">
    <location>
        <begin position="20"/>
        <end position="708"/>
    </location>
</feature>
<gene>
    <name evidence="7" type="ORF">SAMN05661003_101133</name>
</gene>
<name>A0A1G6X6Q8_9BACT</name>
<keyword evidence="1 4" id="KW-0479">Metal-binding</keyword>
<feature type="signal peptide" evidence="5">
    <location>
        <begin position="1"/>
        <end position="19"/>
    </location>
</feature>
<evidence type="ECO:0000256" key="4">
    <source>
        <dbReference type="PROSITE-ProRule" id="PRU00433"/>
    </source>
</evidence>
<dbReference type="InterPro" id="IPR036280">
    <property type="entry name" value="Multihaem_cyt_sf"/>
</dbReference>
<evidence type="ECO:0000313" key="8">
    <source>
        <dbReference type="Proteomes" id="UP000243205"/>
    </source>
</evidence>
<evidence type="ECO:0000256" key="5">
    <source>
        <dbReference type="SAM" id="SignalP"/>
    </source>
</evidence>
<evidence type="ECO:0000256" key="3">
    <source>
        <dbReference type="ARBA" id="ARBA00023004"/>
    </source>
</evidence>
<dbReference type="Proteomes" id="UP000243205">
    <property type="component" value="Unassembled WGS sequence"/>
</dbReference>
<dbReference type="GO" id="GO:0046872">
    <property type="term" value="F:metal ion binding"/>
    <property type="evidence" value="ECO:0007669"/>
    <property type="project" value="UniProtKB-KW"/>
</dbReference>
<dbReference type="InterPro" id="IPR054337">
    <property type="entry name" value="Mtrc-MtrF-like_dom_II/IV"/>
</dbReference>
<dbReference type="STRING" id="57664.SAMN05661003_101133"/>
<proteinExistence type="predicted"/>
<protein>
    <submittedName>
        <fullName evidence="7">Doubled CXXCH motif (Paired_CXXCH_1)</fullName>
    </submittedName>
</protein>
<dbReference type="Gene3D" id="1.10.1130.10">
    <property type="entry name" value="Flavocytochrome C3, Chain A"/>
    <property type="match status" value="2"/>
</dbReference>
<dbReference type="PANTHER" id="PTHR35038:SF6">
    <property type="entry name" value="SURFACE LOCALIZED DECAHEME CYTOCHROME C LIPOPROTEIN"/>
    <property type="match status" value="1"/>
</dbReference>
<keyword evidence="8" id="KW-1185">Reference proteome</keyword>
<evidence type="ECO:0000313" key="7">
    <source>
        <dbReference type="EMBL" id="SDD73006.1"/>
    </source>
</evidence>
<dbReference type="Pfam" id="PF22113">
    <property type="entry name" value="Mtrc-MtrF_II-IV_dom"/>
    <property type="match status" value="1"/>
</dbReference>
<dbReference type="PROSITE" id="PS51007">
    <property type="entry name" value="CYTC"/>
    <property type="match status" value="1"/>
</dbReference>
<evidence type="ECO:0000259" key="6">
    <source>
        <dbReference type="PROSITE" id="PS51007"/>
    </source>
</evidence>
<feature type="domain" description="Cytochrome c" evidence="6">
    <location>
        <begin position="537"/>
        <end position="651"/>
    </location>
</feature>
<dbReference type="GO" id="GO:0016491">
    <property type="term" value="F:oxidoreductase activity"/>
    <property type="evidence" value="ECO:0007669"/>
    <property type="project" value="TreeGrafter"/>
</dbReference>
<dbReference type="InterPro" id="IPR009056">
    <property type="entry name" value="Cyt_c-like_dom"/>
</dbReference>
<organism evidence="7 8">
    <name type="scientific">Desulfuromonas thiophila</name>
    <dbReference type="NCBI Taxonomy" id="57664"/>
    <lineage>
        <taxon>Bacteria</taxon>
        <taxon>Pseudomonadati</taxon>
        <taxon>Thermodesulfobacteriota</taxon>
        <taxon>Desulfuromonadia</taxon>
        <taxon>Desulfuromonadales</taxon>
        <taxon>Desulfuromonadaceae</taxon>
        <taxon>Desulfuromonas</taxon>
    </lineage>
</organism>
<keyword evidence="2 5" id="KW-0732">Signal</keyword>
<keyword evidence="4" id="KW-0349">Heme</keyword>
<accession>A0A1G6X6Q8</accession>
<evidence type="ECO:0000256" key="1">
    <source>
        <dbReference type="ARBA" id="ARBA00022723"/>
    </source>
</evidence>
<dbReference type="PANTHER" id="PTHR35038">
    <property type="entry name" value="DISSIMILATORY SULFITE REDUCTASE SIRA"/>
    <property type="match status" value="1"/>
</dbReference>